<dbReference type="EMBL" id="ML742046">
    <property type="protein sequence ID" value="KAE8152870.1"/>
    <property type="molecule type" value="Genomic_DNA"/>
</dbReference>
<evidence type="ECO:0000313" key="5">
    <source>
        <dbReference type="Proteomes" id="UP000325780"/>
    </source>
</evidence>
<dbReference type="Pfam" id="PF10680">
    <property type="entry name" value="RRN9"/>
    <property type="match status" value="1"/>
</dbReference>
<keyword evidence="5" id="KW-1185">Reference proteome</keyword>
<evidence type="ECO:0000259" key="2">
    <source>
        <dbReference type="Pfam" id="PF10680"/>
    </source>
</evidence>
<reference evidence="4 5" key="1">
    <citation type="submission" date="2019-04" db="EMBL/GenBank/DDBJ databases">
        <title>Friends and foes A comparative genomics study of 23 Aspergillus species from section Flavi.</title>
        <authorList>
            <consortium name="DOE Joint Genome Institute"/>
            <person name="Kjaerbolling I."/>
            <person name="Vesth T."/>
            <person name="Frisvad J.C."/>
            <person name="Nybo J.L."/>
            <person name="Theobald S."/>
            <person name="Kildgaard S."/>
            <person name="Isbrandt T."/>
            <person name="Kuo A."/>
            <person name="Sato A."/>
            <person name="Lyhne E.K."/>
            <person name="Kogle M.E."/>
            <person name="Wiebenga A."/>
            <person name="Kun R.S."/>
            <person name="Lubbers R.J."/>
            <person name="Makela M.R."/>
            <person name="Barry K."/>
            <person name="Chovatia M."/>
            <person name="Clum A."/>
            <person name="Daum C."/>
            <person name="Haridas S."/>
            <person name="He G."/>
            <person name="LaButti K."/>
            <person name="Lipzen A."/>
            <person name="Mondo S."/>
            <person name="Riley R."/>
            <person name="Salamov A."/>
            <person name="Simmons B.A."/>
            <person name="Magnuson J.K."/>
            <person name="Henrissat B."/>
            <person name="Mortensen U.H."/>
            <person name="Larsen T.O."/>
            <person name="Devries R.P."/>
            <person name="Grigoriev I.V."/>
            <person name="Machida M."/>
            <person name="Baker S.E."/>
            <person name="Andersen M.R."/>
        </authorList>
    </citation>
    <scope>NUCLEOTIDE SEQUENCE [LARGE SCALE GENOMIC DNA]</scope>
    <source>
        <strain evidence="4 5">IBT 18842</strain>
    </source>
</reference>
<organism evidence="4 5">
    <name type="scientific">Aspergillus avenaceus</name>
    <dbReference type="NCBI Taxonomy" id="36643"/>
    <lineage>
        <taxon>Eukaryota</taxon>
        <taxon>Fungi</taxon>
        <taxon>Dikarya</taxon>
        <taxon>Ascomycota</taxon>
        <taxon>Pezizomycotina</taxon>
        <taxon>Eurotiomycetes</taxon>
        <taxon>Eurotiomycetidae</taxon>
        <taxon>Eurotiales</taxon>
        <taxon>Aspergillaceae</taxon>
        <taxon>Aspergillus</taxon>
        <taxon>Aspergillus subgen. Circumdati</taxon>
    </lineage>
</organism>
<proteinExistence type="predicted"/>
<feature type="region of interest" description="Disordered" evidence="1">
    <location>
        <begin position="503"/>
        <end position="558"/>
    </location>
</feature>
<feature type="region of interest" description="Disordered" evidence="1">
    <location>
        <begin position="592"/>
        <end position="616"/>
    </location>
</feature>
<evidence type="ECO:0000259" key="3">
    <source>
        <dbReference type="Pfam" id="PF26176"/>
    </source>
</evidence>
<evidence type="ECO:0000256" key="1">
    <source>
        <dbReference type="SAM" id="MobiDB-lite"/>
    </source>
</evidence>
<dbReference type="AlphaFoldDB" id="A0A5N6U2W5"/>
<dbReference type="Proteomes" id="UP000325780">
    <property type="component" value="Unassembled WGS sequence"/>
</dbReference>
<feature type="compositionally biased region" description="Polar residues" evidence="1">
    <location>
        <begin position="349"/>
        <end position="358"/>
    </location>
</feature>
<feature type="compositionally biased region" description="Polar residues" evidence="1">
    <location>
        <begin position="262"/>
        <end position="276"/>
    </location>
</feature>
<feature type="domain" description="C2H2-domain containing protein second zinc finger" evidence="3">
    <location>
        <begin position="563"/>
        <end position="589"/>
    </location>
</feature>
<protein>
    <submittedName>
        <fullName evidence="4">RNA polymerase I-specific transcription initiation factor-domain-containing protein</fullName>
    </submittedName>
</protein>
<dbReference type="GO" id="GO:0003743">
    <property type="term" value="F:translation initiation factor activity"/>
    <property type="evidence" value="ECO:0007669"/>
    <property type="project" value="UniProtKB-KW"/>
</dbReference>
<feature type="compositionally biased region" description="Polar residues" evidence="1">
    <location>
        <begin position="16"/>
        <end position="31"/>
    </location>
</feature>
<accession>A0A5N6U2W5</accession>
<keyword evidence="4" id="KW-0396">Initiation factor</keyword>
<gene>
    <name evidence="4" type="ORF">BDV25DRAFT_169862</name>
</gene>
<feature type="region of interest" description="Disordered" evidence="1">
    <location>
        <begin position="260"/>
        <end position="291"/>
    </location>
</feature>
<feature type="compositionally biased region" description="Basic and acidic residues" evidence="1">
    <location>
        <begin position="66"/>
        <end position="77"/>
    </location>
</feature>
<feature type="domain" description="Rrn9" evidence="2">
    <location>
        <begin position="148"/>
        <end position="212"/>
    </location>
</feature>
<dbReference type="InterPro" id="IPR019622">
    <property type="entry name" value="Rrn9_dom"/>
</dbReference>
<feature type="region of interest" description="Disordered" evidence="1">
    <location>
        <begin position="1"/>
        <end position="100"/>
    </location>
</feature>
<dbReference type="InterPro" id="IPR059095">
    <property type="entry name" value="Znf_C2H2_17_2nd"/>
</dbReference>
<dbReference type="OrthoDB" id="5412288at2759"/>
<feature type="region of interest" description="Disordered" evidence="1">
    <location>
        <begin position="106"/>
        <end position="125"/>
    </location>
</feature>
<name>A0A5N6U2W5_ASPAV</name>
<feature type="compositionally biased region" description="Basic residues" evidence="1">
    <location>
        <begin position="373"/>
        <end position="383"/>
    </location>
</feature>
<sequence>MSSVSGNLSPHHLPPQSAQPFRSLFGGSSQDVVDHSSPPRGHQFNPDDLDVIMEDLPVIPDNSSDDSYRESDEEKPRPSNNTTAKLLPKKDTKIATTTTATTTAATTTTYSDSESELSASAYRPNRFQGSESAWRKLTAQDRQNAEALEEIRARDLAAHLYNAYALRVRARELVKRAAEGGSQDDDNSAFVPPKRWAAWPLPASDVPRGNEHTRRAPDEAWTMRMLPDPRPSADLEESIMATMMKVAKERFHARPSDPKYSAVQQWISSQPGTQDDTATDADFKTEPEYDDGVYLHPVVQADDDKSRAQLRPLTRNILTKLDGLLMGLHYARKGVAGADDSSESEGQTDTESVSSNHSSTRRRGKGSTERSLSRGRKRTRRSSGRTGSSNHQSAGRHVSSERTTSRRSLSQRSESRNSSSKPRGRSAGSDHGQSRNRARLGLRDWSEVLGVASMVGFPPSVVMRSAQRCAALFGEDMEFQILQEGTLQQVQEEDVYNWQYADNESEASDAPPPAPALLKGSPPRTSSPKRAASTRPASPEAEATGDVFRPRGKGQHRKKDLVCPITTCPRNANGFARRWNLNLHLKRMHPGYQARGNDSKIKSAAVISAEEDSDVQ</sequence>
<dbReference type="Pfam" id="PF26176">
    <property type="entry name" value="zf_C2H2_17_2"/>
    <property type="match status" value="1"/>
</dbReference>
<evidence type="ECO:0000313" key="4">
    <source>
        <dbReference type="EMBL" id="KAE8152870.1"/>
    </source>
</evidence>
<feature type="region of interest" description="Disordered" evidence="1">
    <location>
        <begin position="336"/>
        <end position="438"/>
    </location>
</feature>
<keyword evidence="4" id="KW-0648">Protein biosynthesis</keyword>
<feature type="compositionally biased region" description="Low complexity" evidence="1">
    <location>
        <begin position="406"/>
        <end position="420"/>
    </location>
</feature>